<comment type="similarity">
    <text evidence="3">Belongs to the inositol monophosphatase superfamily.</text>
</comment>
<gene>
    <name evidence="10" type="ORF">FJM51_05005</name>
</gene>
<feature type="binding site" evidence="9">
    <location>
        <position position="91"/>
    </location>
    <ligand>
        <name>Mg(2+)</name>
        <dbReference type="ChEBI" id="CHEBI:18420"/>
        <label>1</label>
        <note>catalytic</note>
    </ligand>
</feature>
<feature type="binding site" evidence="9">
    <location>
        <position position="89"/>
    </location>
    <ligand>
        <name>Mg(2+)</name>
        <dbReference type="ChEBI" id="CHEBI:18420"/>
        <label>1</label>
        <note>catalytic</note>
    </ligand>
</feature>
<comment type="catalytic activity">
    <reaction evidence="1">
        <text>a myo-inositol phosphate + H2O = myo-inositol + phosphate</text>
        <dbReference type="Rhea" id="RHEA:24056"/>
        <dbReference type="ChEBI" id="CHEBI:15377"/>
        <dbReference type="ChEBI" id="CHEBI:17268"/>
        <dbReference type="ChEBI" id="CHEBI:43474"/>
        <dbReference type="ChEBI" id="CHEBI:84139"/>
        <dbReference type="EC" id="3.1.3.25"/>
    </reaction>
</comment>
<reference evidence="10 11" key="1">
    <citation type="submission" date="2019-06" db="EMBL/GenBank/DDBJ databases">
        <title>A novel bacterium of genus Amaricoccus, isolated from marine sediment.</title>
        <authorList>
            <person name="Huang H."/>
            <person name="Mo K."/>
            <person name="Hu Y."/>
        </authorList>
    </citation>
    <scope>NUCLEOTIDE SEQUENCE [LARGE SCALE GENOMIC DNA]</scope>
    <source>
        <strain evidence="10 11">HB172011</strain>
    </source>
</reference>
<dbReference type="Gene3D" id="3.40.190.80">
    <property type="match status" value="1"/>
</dbReference>
<feature type="binding site" evidence="9">
    <location>
        <position position="215"/>
    </location>
    <ligand>
        <name>Mg(2+)</name>
        <dbReference type="ChEBI" id="CHEBI:18420"/>
        <label>1</label>
        <note>catalytic</note>
    </ligand>
</feature>
<dbReference type="InterPro" id="IPR020583">
    <property type="entry name" value="Inositol_monoP_metal-BS"/>
</dbReference>
<dbReference type="FunFam" id="3.30.540.10:FF:000003">
    <property type="entry name" value="Inositol-1-monophosphatase"/>
    <property type="match status" value="1"/>
</dbReference>
<comment type="cofactor">
    <cofactor evidence="2 9">
        <name>Mg(2+)</name>
        <dbReference type="ChEBI" id="CHEBI:18420"/>
    </cofactor>
</comment>
<organism evidence="10 11">
    <name type="scientific">Amaricoccus solimangrovi</name>
    <dbReference type="NCBI Taxonomy" id="2589815"/>
    <lineage>
        <taxon>Bacteria</taxon>
        <taxon>Pseudomonadati</taxon>
        <taxon>Pseudomonadota</taxon>
        <taxon>Alphaproteobacteria</taxon>
        <taxon>Rhodobacterales</taxon>
        <taxon>Paracoccaceae</taxon>
        <taxon>Amaricoccus</taxon>
    </lineage>
</organism>
<dbReference type="GO" id="GO:0006020">
    <property type="term" value="P:inositol metabolic process"/>
    <property type="evidence" value="ECO:0007669"/>
    <property type="project" value="TreeGrafter"/>
</dbReference>
<keyword evidence="7" id="KW-0378">Hydrolase</keyword>
<evidence type="ECO:0000256" key="2">
    <source>
        <dbReference type="ARBA" id="ARBA00001946"/>
    </source>
</evidence>
<evidence type="ECO:0000313" key="10">
    <source>
        <dbReference type="EMBL" id="TPE52766.1"/>
    </source>
</evidence>
<proteinExistence type="inferred from homology"/>
<dbReference type="Proteomes" id="UP000319255">
    <property type="component" value="Unassembled WGS sequence"/>
</dbReference>
<keyword evidence="11" id="KW-1185">Reference proteome</keyword>
<dbReference type="Pfam" id="PF00459">
    <property type="entry name" value="Inositol_P"/>
    <property type="match status" value="1"/>
</dbReference>
<dbReference type="GO" id="GO:0007165">
    <property type="term" value="P:signal transduction"/>
    <property type="evidence" value="ECO:0007669"/>
    <property type="project" value="TreeGrafter"/>
</dbReference>
<evidence type="ECO:0000256" key="3">
    <source>
        <dbReference type="ARBA" id="ARBA00009759"/>
    </source>
</evidence>
<dbReference type="GO" id="GO:0008934">
    <property type="term" value="F:inositol monophosphate 1-phosphatase activity"/>
    <property type="evidence" value="ECO:0007669"/>
    <property type="project" value="TreeGrafter"/>
</dbReference>
<dbReference type="SUPFAM" id="SSF56655">
    <property type="entry name" value="Carbohydrate phosphatase"/>
    <property type="match status" value="1"/>
</dbReference>
<keyword evidence="6 9" id="KW-0479">Metal-binding</keyword>
<feature type="binding site" evidence="9">
    <location>
        <position position="73"/>
    </location>
    <ligand>
        <name>Mg(2+)</name>
        <dbReference type="ChEBI" id="CHEBI:18420"/>
        <label>1</label>
        <note>catalytic</note>
    </ligand>
</feature>
<evidence type="ECO:0000256" key="8">
    <source>
        <dbReference type="ARBA" id="ARBA00022842"/>
    </source>
</evidence>
<name>A0A501X0W9_9RHOB</name>
<evidence type="ECO:0000256" key="9">
    <source>
        <dbReference type="PIRSR" id="PIRSR600760-2"/>
    </source>
</evidence>
<evidence type="ECO:0000256" key="7">
    <source>
        <dbReference type="ARBA" id="ARBA00022801"/>
    </source>
</evidence>
<evidence type="ECO:0000256" key="1">
    <source>
        <dbReference type="ARBA" id="ARBA00001033"/>
    </source>
</evidence>
<dbReference type="PANTHER" id="PTHR20854:SF4">
    <property type="entry name" value="INOSITOL-1-MONOPHOSPHATASE-RELATED"/>
    <property type="match status" value="1"/>
</dbReference>
<evidence type="ECO:0000313" key="11">
    <source>
        <dbReference type="Proteomes" id="UP000319255"/>
    </source>
</evidence>
<sequence>MIDEALNERYVQAREIAARAGALALVYWQSRDQLVIESKASLQDIVSEADRAVESKIREDVAKSFPEDGFLGEEFGDTPGTSGFTWVIDPIDGTSPFLHGMPNWCVAICLLRDGEPVVGVISVPTQAEDFAALAGGGATLNGVPLRIPADVTLGNATTGVGASQYSEPGRTAEIVRELTARGGVLFNNGSGALMLAYVAAGRLAGIVSEYMNAWDCLGGLLIVREAGGRTAKFRADGDFSKPDRVLAAVPAAWEPLAAIMDRR</sequence>
<dbReference type="PRINTS" id="PR00377">
    <property type="entry name" value="IMPHPHTASES"/>
</dbReference>
<dbReference type="InterPro" id="IPR000760">
    <property type="entry name" value="Inositol_monophosphatase-like"/>
</dbReference>
<protein>
    <recommendedName>
        <fullName evidence="5">Inositol-1-monophosphatase</fullName>
        <ecNumber evidence="4">3.1.3.25</ecNumber>
    </recommendedName>
</protein>
<evidence type="ECO:0000256" key="4">
    <source>
        <dbReference type="ARBA" id="ARBA00013106"/>
    </source>
</evidence>
<dbReference type="GO" id="GO:0046872">
    <property type="term" value="F:metal ion binding"/>
    <property type="evidence" value="ECO:0007669"/>
    <property type="project" value="UniProtKB-KW"/>
</dbReference>
<dbReference type="OrthoDB" id="9785695at2"/>
<dbReference type="EMBL" id="VFRP01000003">
    <property type="protein sequence ID" value="TPE52766.1"/>
    <property type="molecule type" value="Genomic_DNA"/>
</dbReference>
<accession>A0A501X0W9</accession>
<evidence type="ECO:0000256" key="5">
    <source>
        <dbReference type="ARBA" id="ARBA00019784"/>
    </source>
</evidence>
<dbReference type="AlphaFoldDB" id="A0A501X0W9"/>
<dbReference type="EC" id="3.1.3.25" evidence="4"/>
<evidence type="ECO:0000256" key="6">
    <source>
        <dbReference type="ARBA" id="ARBA00022723"/>
    </source>
</evidence>
<keyword evidence="8 9" id="KW-0460">Magnesium</keyword>
<dbReference type="PROSITE" id="PS00629">
    <property type="entry name" value="IMP_1"/>
    <property type="match status" value="1"/>
</dbReference>
<comment type="caution">
    <text evidence="10">The sequence shown here is derived from an EMBL/GenBank/DDBJ whole genome shotgun (WGS) entry which is preliminary data.</text>
</comment>
<dbReference type="PANTHER" id="PTHR20854">
    <property type="entry name" value="INOSITOL MONOPHOSPHATASE"/>
    <property type="match status" value="1"/>
</dbReference>
<dbReference type="Gene3D" id="3.30.540.10">
    <property type="entry name" value="Fructose-1,6-Bisphosphatase, subunit A, domain 1"/>
    <property type="match status" value="1"/>
</dbReference>
<feature type="binding site" evidence="9">
    <location>
        <position position="92"/>
    </location>
    <ligand>
        <name>Mg(2+)</name>
        <dbReference type="ChEBI" id="CHEBI:18420"/>
        <label>1</label>
        <note>catalytic</note>
    </ligand>
</feature>